<dbReference type="Proteomes" id="UP001442841">
    <property type="component" value="Chromosome"/>
</dbReference>
<dbReference type="Gene3D" id="3.40.190.290">
    <property type="match status" value="1"/>
</dbReference>
<dbReference type="Pfam" id="PF03466">
    <property type="entry name" value="LysR_substrate"/>
    <property type="match status" value="1"/>
</dbReference>
<dbReference type="Pfam" id="PF00126">
    <property type="entry name" value="HTH_1"/>
    <property type="match status" value="1"/>
</dbReference>
<evidence type="ECO:0000256" key="5">
    <source>
        <dbReference type="ARBA" id="ARBA00023163"/>
    </source>
</evidence>
<dbReference type="RefSeq" id="WP_425309677.1">
    <property type="nucleotide sequence ID" value="NZ_CP154795.1"/>
</dbReference>
<evidence type="ECO:0000256" key="3">
    <source>
        <dbReference type="ARBA" id="ARBA00023125"/>
    </source>
</evidence>
<evidence type="ECO:0000259" key="6">
    <source>
        <dbReference type="PROSITE" id="PS50931"/>
    </source>
</evidence>
<dbReference type="InterPro" id="IPR050176">
    <property type="entry name" value="LTTR"/>
</dbReference>
<evidence type="ECO:0000256" key="1">
    <source>
        <dbReference type="ARBA" id="ARBA00009437"/>
    </source>
</evidence>
<dbReference type="PANTHER" id="PTHR30579:SF2">
    <property type="entry name" value="HTH-TYPE TRANSCRIPTIONAL REGULATOR ARGP"/>
    <property type="match status" value="1"/>
</dbReference>
<dbReference type="Gene3D" id="1.10.10.10">
    <property type="entry name" value="Winged helix-like DNA-binding domain superfamily/Winged helix DNA-binding domain"/>
    <property type="match status" value="1"/>
</dbReference>
<dbReference type="InterPro" id="IPR036388">
    <property type="entry name" value="WH-like_DNA-bd_sf"/>
</dbReference>
<evidence type="ECO:0000256" key="4">
    <source>
        <dbReference type="ARBA" id="ARBA00023159"/>
    </source>
</evidence>
<name>A0ABZ3FTX5_9ACTN</name>
<protein>
    <submittedName>
        <fullName evidence="7">LysR family transcriptional regulator ArgP</fullName>
    </submittedName>
</protein>
<keyword evidence="5" id="KW-0804">Transcription</keyword>
<dbReference type="InterPro" id="IPR017685">
    <property type="entry name" value="ArgP"/>
</dbReference>
<dbReference type="NCBIfam" id="TIGR03298">
    <property type="entry name" value="argP"/>
    <property type="match status" value="1"/>
</dbReference>
<dbReference type="PROSITE" id="PS50931">
    <property type="entry name" value="HTH_LYSR"/>
    <property type="match status" value="1"/>
</dbReference>
<keyword evidence="8" id="KW-1185">Reference proteome</keyword>
<dbReference type="InterPro" id="IPR000847">
    <property type="entry name" value="LysR_HTH_N"/>
</dbReference>
<evidence type="ECO:0000256" key="2">
    <source>
        <dbReference type="ARBA" id="ARBA00023015"/>
    </source>
</evidence>
<accession>A0ABZ3FTX5</accession>
<evidence type="ECO:0000313" key="7">
    <source>
        <dbReference type="EMBL" id="XAN08223.1"/>
    </source>
</evidence>
<keyword evidence="3" id="KW-0238">DNA-binding</keyword>
<dbReference type="SUPFAM" id="SSF53850">
    <property type="entry name" value="Periplasmic binding protein-like II"/>
    <property type="match status" value="1"/>
</dbReference>
<dbReference type="NCBIfam" id="NF009888">
    <property type="entry name" value="PRK13348.1"/>
    <property type="match status" value="1"/>
</dbReference>
<organism evidence="7 8">
    <name type="scientific">Ammonicoccus fulvus</name>
    <dbReference type="NCBI Taxonomy" id="3138240"/>
    <lineage>
        <taxon>Bacteria</taxon>
        <taxon>Bacillati</taxon>
        <taxon>Actinomycetota</taxon>
        <taxon>Actinomycetes</taxon>
        <taxon>Propionibacteriales</taxon>
        <taxon>Propionibacteriaceae</taxon>
        <taxon>Ammonicoccus</taxon>
    </lineage>
</organism>
<dbReference type="EMBL" id="CP154795">
    <property type="protein sequence ID" value="XAN08223.1"/>
    <property type="molecule type" value="Genomic_DNA"/>
</dbReference>
<keyword evidence="2" id="KW-0805">Transcription regulation</keyword>
<reference evidence="7 8" key="1">
    <citation type="submission" date="2024-04" db="EMBL/GenBank/DDBJ databases">
        <title>Isolation of an actinomycete strain from pig manure.</title>
        <authorList>
            <person name="Gong T."/>
            <person name="Yu Z."/>
            <person name="An M."/>
            <person name="Wei C."/>
            <person name="Yang W."/>
            <person name="Liu L."/>
        </authorList>
    </citation>
    <scope>NUCLEOTIDE SEQUENCE [LARGE SCALE GENOMIC DNA]</scope>
    <source>
        <strain evidence="7 8">ZF39</strain>
    </source>
</reference>
<feature type="domain" description="HTH lysR-type" evidence="6">
    <location>
        <begin position="1"/>
        <end position="57"/>
    </location>
</feature>
<dbReference type="InterPro" id="IPR005119">
    <property type="entry name" value="LysR_subst-bd"/>
</dbReference>
<dbReference type="SUPFAM" id="SSF46785">
    <property type="entry name" value="Winged helix' DNA-binding domain"/>
    <property type="match status" value="1"/>
</dbReference>
<evidence type="ECO:0000313" key="8">
    <source>
        <dbReference type="Proteomes" id="UP001442841"/>
    </source>
</evidence>
<gene>
    <name evidence="7" type="ORF">AADG42_13220</name>
</gene>
<dbReference type="InterPro" id="IPR036390">
    <property type="entry name" value="WH_DNA-bd_sf"/>
</dbReference>
<dbReference type="NCBIfam" id="NF002964">
    <property type="entry name" value="PRK03635.1"/>
    <property type="match status" value="1"/>
</dbReference>
<comment type="similarity">
    <text evidence="1">Belongs to the LysR transcriptional regulatory family.</text>
</comment>
<proteinExistence type="inferred from homology"/>
<dbReference type="PANTHER" id="PTHR30579">
    <property type="entry name" value="TRANSCRIPTIONAL REGULATOR"/>
    <property type="match status" value="1"/>
</dbReference>
<keyword evidence="4" id="KW-0010">Activator</keyword>
<sequence length="283" mass="30894">MELDQLRTLAAVTDTGSFELAAEALTITPSAVSQRIKALEAQLGRGVLIRARPCRPTQSGEVLLRLARRMLLLEAEALTELGQPDVGPTQITIVVNSDSLATWALPALTAVAQDHDVLLDIRREDQGLSTALLRDGTAMAAVTSVAQAVPGCRVRRLGAMRYHPMATAEFIERWFGDGVTPAALAAAPVIIFDRDDNLQDQWLRTRTHKRLDPPRHYVPESTSYVAAVRLGLGWGLVPTDQHSDDLIELVPDEVVEVPLFWQQWKLASPVLDALADALAYACP</sequence>